<protein>
    <recommendedName>
        <fullName evidence="3">DUF4283 domain-containing protein</fullName>
    </recommendedName>
</protein>
<name>A0ABD3AE39_9GENT</name>
<keyword evidence="2" id="KW-1185">Reference proteome</keyword>
<evidence type="ECO:0000313" key="2">
    <source>
        <dbReference type="Proteomes" id="UP001630127"/>
    </source>
</evidence>
<dbReference type="AlphaFoldDB" id="A0ABD3AE39"/>
<reference evidence="1 2" key="1">
    <citation type="submission" date="2024-11" db="EMBL/GenBank/DDBJ databases">
        <title>A near-complete genome assembly of Cinchona calisaya.</title>
        <authorList>
            <person name="Lian D.C."/>
            <person name="Zhao X.W."/>
            <person name="Wei L."/>
        </authorList>
    </citation>
    <scope>NUCLEOTIDE SEQUENCE [LARGE SCALE GENOMIC DNA]</scope>
    <source>
        <tissue evidence="1">Nenye</tissue>
    </source>
</reference>
<accession>A0ABD3AE39</accession>
<gene>
    <name evidence="1" type="ORF">ACH5RR_008518</name>
</gene>
<dbReference type="InterPro" id="IPR040256">
    <property type="entry name" value="At4g02000-like"/>
</dbReference>
<comment type="caution">
    <text evidence="1">The sequence shown here is derived from an EMBL/GenBank/DDBJ whole genome shotgun (WGS) entry which is preliminary data.</text>
</comment>
<evidence type="ECO:0008006" key="3">
    <source>
        <dbReference type="Google" id="ProtNLM"/>
    </source>
</evidence>
<dbReference type="PANTHER" id="PTHR31286:SF179">
    <property type="entry name" value="RNASE H TYPE-1 DOMAIN-CONTAINING PROTEIN"/>
    <property type="match status" value="1"/>
</dbReference>
<sequence length="124" mass="14405">MRIIKWTLDFRVECKTPLALVWIPFDQLPRYLFYKAALNSIGRLVGDPLKIDISMANGCRPSKARVCVELDLQKPRAHRVSIGNSEKGFWQPVEYEEIHSYCTNCNKEVHAIRECNCCNLRHAR</sequence>
<proteinExistence type="predicted"/>
<evidence type="ECO:0000313" key="1">
    <source>
        <dbReference type="EMBL" id="KAL3529196.1"/>
    </source>
</evidence>
<dbReference type="PANTHER" id="PTHR31286">
    <property type="entry name" value="GLYCINE-RICH CELL WALL STRUCTURAL PROTEIN 1.8-LIKE"/>
    <property type="match status" value="1"/>
</dbReference>
<dbReference type="Proteomes" id="UP001630127">
    <property type="component" value="Unassembled WGS sequence"/>
</dbReference>
<organism evidence="1 2">
    <name type="scientific">Cinchona calisaya</name>
    <dbReference type="NCBI Taxonomy" id="153742"/>
    <lineage>
        <taxon>Eukaryota</taxon>
        <taxon>Viridiplantae</taxon>
        <taxon>Streptophyta</taxon>
        <taxon>Embryophyta</taxon>
        <taxon>Tracheophyta</taxon>
        <taxon>Spermatophyta</taxon>
        <taxon>Magnoliopsida</taxon>
        <taxon>eudicotyledons</taxon>
        <taxon>Gunneridae</taxon>
        <taxon>Pentapetalae</taxon>
        <taxon>asterids</taxon>
        <taxon>lamiids</taxon>
        <taxon>Gentianales</taxon>
        <taxon>Rubiaceae</taxon>
        <taxon>Cinchonoideae</taxon>
        <taxon>Cinchoneae</taxon>
        <taxon>Cinchona</taxon>
    </lineage>
</organism>
<dbReference type="EMBL" id="JBJUIK010000004">
    <property type="protein sequence ID" value="KAL3529196.1"/>
    <property type="molecule type" value="Genomic_DNA"/>
</dbReference>